<protein>
    <submittedName>
        <fullName evidence="2">Molybdenum cofactor biosynthesis protein MoaC</fullName>
    </submittedName>
</protein>
<proteinExistence type="predicted"/>
<sequence>MNIKVVENQVNLKENKIPCFILAGGKSSRFGNDKAFLFYKHQYKFCKKIFKKVYFVAKYKKFKNYPFFIEKSKEYAPIFALEEIIKKHKKVFVICVDTPLLNKKTLKKLLLKKAVAKENPLIGYYDYTMLKNFDKKSLRIYGINKNKLKTNFSININTKEELSLLPNKLRHKFKVN</sequence>
<accession>A0ABX5VA67</accession>
<dbReference type="SUPFAM" id="SSF53448">
    <property type="entry name" value="Nucleotide-diphospho-sugar transferases"/>
    <property type="match status" value="1"/>
</dbReference>
<dbReference type="InterPro" id="IPR025877">
    <property type="entry name" value="MobA-like_NTP_Trfase"/>
</dbReference>
<evidence type="ECO:0000313" key="2">
    <source>
        <dbReference type="EMBL" id="QCT94484.1"/>
    </source>
</evidence>
<dbReference type="EMBL" id="CP040463">
    <property type="protein sequence ID" value="QCT94484.1"/>
    <property type="molecule type" value="Genomic_DNA"/>
</dbReference>
<feature type="domain" description="MobA-like NTP transferase" evidence="1">
    <location>
        <begin position="20"/>
        <end position="110"/>
    </location>
</feature>
<dbReference type="InterPro" id="IPR029044">
    <property type="entry name" value="Nucleotide-diphossugar_trans"/>
</dbReference>
<dbReference type="Proteomes" id="UP000306825">
    <property type="component" value="Chromosome"/>
</dbReference>
<gene>
    <name evidence="2" type="ORF">FE773_04600</name>
</gene>
<evidence type="ECO:0000313" key="3">
    <source>
        <dbReference type="Proteomes" id="UP000306825"/>
    </source>
</evidence>
<reference evidence="2 3" key="1">
    <citation type="submission" date="2019-05" db="EMBL/GenBank/DDBJ databases">
        <title>A comparative analysis of the Nautiliaceae.</title>
        <authorList>
            <person name="Grosche A."/>
            <person name="Smedile F."/>
            <person name="Vetriani C."/>
        </authorList>
    </citation>
    <scope>NUCLEOTIDE SEQUENCE [LARGE SCALE GENOMIC DNA]</scope>
    <source>
        <strain evidence="2 3">TB-2</strain>
    </source>
</reference>
<dbReference type="Gene3D" id="3.90.550.10">
    <property type="entry name" value="Spore Coat Polysaccharide Biosynthesis Protein SpsA, Chain A"/>
    <property type="match status" value="1"/>
</dbReference>
<dbReference type="Pfam" id="PF12804">
    <property type="entry name" value="NTP_transf_3"/>
    <property type="match status" value="1"/>
</dbReference>
<evidence type="ECO:0000259" key="1">
    <source>
        <dbReference type="Pfam" id="PF12804"/>
    </source>
</evidence>
<keyword evidence="3" id="KW-1185">Reference proteome</keyword>
<organism evidence="2 3">
    <name type="scientific">Caminibacter mediatlanticus TB-2</name>
    <dbReference type="NCBI Taxonomy" id="391592"/>
    <lineage>
        <taxon>Bacteria</taxon>
        <taxon>Pseudomonadati</taxon>
        <taxon>Campylobacterota</taxon>
        <taxon>Epsilonproteobacteria</taxon>
        <taxon>Nautiliales</taxon>
        <taxon>Nautiliaceae</taxon>
        <taxon>Caminibacter</taxon>
    </lineage>
</organism>
<name>A0ABX5VA67_9BACT</name>